<reference evidence="3 4" key="1">
    <citation type="submission" date="2019-10" db="EMBL/GenBank/DDBJ databases">
        <authorList>
            <person name="Palmer J.M."/>
        </authorList>
    </citation>
    <scope>NUCLEOTIDE SEQUENCE [LARGE SCALE GENOMIC DNA]</scope>
    <source>
        <strain evidence="3 4">TWF694</strain>
    </source>
</reference>
<organism evidence="3 4">
    <name type="scientific">Orbilia ellipsospora</name>
    <dbReference type="NCBI Taxonomy" id="2528407"/>
    <lineage>
        <taxon>Eukaryota</taxon>
        <taxon>Fungi</taxon>
        <taxon>Dikarya</taxon>
        <taxon>Ascomycota</taxon>
        <taxon>Pezizomycotina</taxon>
        <taxon>Orbiliomycetes</taxon>
        <taxon>Orbiliales</taxon>
        <taxon>Orbiliaceae</taxon>
        <taxon>Orbilia</taxon>
    </lineage>
</organism>
<evidence type="ECO:0000256" key="2">
    <source>
        <dbReference type="SAM" id="SignalP"/>
    </source>
</evidence>
<feature type="compositionally biased region" description="Polar residues" evidence="1">
    <location>
        <begin position="132"/>
        <end position="157"/>
    </location>
</feature>
<feature type="region of interest" description="Disordered" evidence="1">
    <location>
        <begin position="115"/>
        <end position="177"/>
    </location>
</feature>
<proteinExistence type="predicted"/>
<dbReference type="AlphaFoldDB" id="A0AAV9XE25"/>
<feature type="compositionally biased region" description="Low complexity" evidence="1">
    <location>
        <begin position="158"/>
        <end position="177"/>
    </location>
</feature>
<protein>
    <submittedName>
        <fullName evidence="3">Uncharacterized protein</fullName>
    </submittedName>
</protein>
<name>A0AAV9XE25_9PEZI</name>
<dbReference type="Proteomes" id="UP001365542">
    <property type="component" value="Unassembled WGS sequence"/>
</dbReference>
<evidence type="ECO:0000313" key="3">
    <source>
        <dbReference type="EMBL" id="KAK6540332.1"/>
    </source>
</evidence>
<comment type="caution">
    <text evidence="3">The sequence shown here is derived from an EMBL/GenBank/DDBJ whole genome shotgun (WGS) entry which is preliminary data.</text>
</comment>
<dbReference type="EMBL" id="JAVHJO010000005">
    <property type="protein sequence ID" value="KAK6540332.1"/>
    <property type="molecule type" value="Genomic_DNA"/>
</dbReference>
<keyword evidence="2" id="KW-0732">Signal</keyword>
<evidence type="ECO:0000256" key="1">
    <source>
        <dbReference type="SAM" id="MobiDB-lite"/>
    </source>
</evidence>
<keyword evidence="4" id="KW-1185">Reference proteome</keyword>
<sequence length="177" mass="18138">MKISQILSVMFLVAAASAIPAVPVAPTVPKGPGKPLPTLPPVTGEQIKAKAMGNVAKLPPAKATFIKGLDQAVWNKLATLFNDARTQVTKGQPAAAAQKKAETAWKSIANGELPADFKNLQPSKPGAGEQKAGTTPQRPGTDQHKAGTTPQQPAGTNPQKPTTGTTGATGQQKAGTH</sequence>
<evidence type="ECO:0000313" key="4">
    <source>
        <dbReference type="Proteomes" id="UP001365542"/>
    </source>
</evidence>
<gene>
    <name evidence="3" type="ORF">TWF694_009136</name>
</gene>
<feature type="signal peptide" evidence="2">
    <location>
        <begin position="1"/>
        <end position="18"/>
    </location>
</feature>
<accession>A0AAV9XE25</accession>
<feature type="chain" id="PRO_5043395967" evidence="2">
    <location>
        <begin position="19"/>
        <end position="177"/>
    </location>
</feature>